<evidence type="ECO:0000256" key="5">
    <source>
        <dbReference type="ARBA" id="ARBA00022807"/>
    </source>
</evidence>
<dbReference type="PROSITE" id="PS01334">
    <property type="entry name" value="PYRASE_CYS"/>
    <property type="match status" value="1"/>
</dbReference>
<evidence type="ECO:0000256" key="4">
    <source>
        <dbReference type="ARBA" id="ARBA00022801"/>
    </source>
</evidence>
<keyword evidence="4 8" id="KW-0378">Hydrolase</keyword>
<dbReference type="EMBL" id="BJVQ01000023">
    <property type="protein sequence ID" value="GEL46795.1"/>
    <property type="molecule type" value="Genomic_DNA"/>
</dbReference>
<comment type="catalytic activity">
    <reaction evidence="6">
        <text>Release of an N-terminal pyroglutamyl group from a polypeptide, the second amino acid generally not being Pro.</text>
        <dbReference type="EC" id="3.4.19.3"/>
    </reaction>
</comment>
<reference evidence="7 9" key="1">
    <citation type="submission" date="2019-07" db="EMBL/GenBank/DDBJ databases">
        <title>Whole genome shotgun sequence of Cellulomonas hominis NBRC 16055.</title>
        <authorList>
            <person name="Hosoyama A."/>
            <person name="Uohara A."/>
            <person name="Ohji S."/>
            <person name="Ichikawa N."/>
        </authorList>
    </citation>
    <scope>NUCLEOTIDE SEQUENCE [LARGE SCALE GENOMIC DNA]</scope>
    <source>
        <strain evidence="7 9">NBRC 16055</strain>
    </source>
</reference>
<dbReference type="PANTHER" id="PTHR23402">
    <property type="entry name" value="PROTEASE FAMILY C15 PYROGLUTAMYL-PEPTIDASE I-RELATED"/>
    <property type="match status" value="1"/>
</dbReference>
<dbReference type="Proteomes" id="UP000564629">
    <property type="component" value="Unassembled WGS sequence"/>
</dbReference>
<dbReference type="InterPro" id="IPR016125">
    <property type="entry name" value="Peptidase_C15-like"/>
</dbReference>
<dbReference type="InterPro" id="IPR000816">
    <property type="entry name" value="Peptidase_C15"/>
</dbReference>
<accession>A0A511FC27</accession>
<dbReference type="InterPro" id="IPR036440">
    <property type="entry name" value="Peptidase_C15-like_sf"/>
</dbReference>
<keyword evidence="9" id="KW-1185">Reference proteome</keyword>
<protein>
    <recommendedName>
        <fullName evidence="6">Pyroglutamyl-peptidase I</fullName>
        <ecNumber evidence="6">3.4.19.3</ecNumber>
    </recommendedName>
</protein>
<dbReference type="EC" id="3.4.19.3" evidence="6"/>
<dbReference type="RefSeq" id="WP_146837140.1">
    <property type="nucleotide sequence ID" value="NZ_BJVQ01000023.1"/>
</dbReference>
<evidence type="ECO:0000256" key="1">
    <source>
        <dbReference type="ARBA" id="ARBA00006641"/>
    </source>
</evidence>
<dbReference type="InterPro" id="IPR029762">
    <property type="entry name" value="PGP-I_bact-type"/>
</dbReference>
<reference evidence="8 10" key="2">
    <citation type="submission" date="2020-08" db="EMBL/GenBank/DDBJ databases">
        <title>Sequencing the genomes of 1000 actinobacteria strains.</title>
        <authorList>
            <person name="Klenk H.-P."/>
        </authorList>
    </citation>
    <scope>NUCLEOTIDE SEQUENCE [LARGE SCALE GENOMIC DNA]</scope>
    <source>
        <strain evidence="8 10">DSM 9581</strain>
    </source>
</reference>
<dbReference type="GO" id="GO:0006508">
    <property type="term" value="P:proteolysis"/>
    <property type="evidence" value="ECO:0007669"/>
    <property type="project" value="UniProtKB-KW"/>
</dbReference>
<keyword evidence="5" id="KW-0788">Thiol protease</keyword>
<evidence type="ECO:0000313" key="10">
    <source>
        <dbReference type="Proteomes" id="UP000564629"/>
    </source>
</evidence>
<comment type="similarity">
    <text evidence="1">Belongs to the peptidase C15 family.</text>
</comment>
<gene>
    <name evidence="7" type="primary">pcp</name>
    <name evidence="7" type="ORF">CHO01_19110</name>
    <name evidence="8" type="ORF">HNR08_004009</name>
</gene>
<dbReference type="OrthoDB" id="9779738at2"/>
<keyword evidence="3" id="KW-0645">Protease</keyword>
<comment type="caution">
    <text evidence="7">The sequence shown here is derived from an EMBL/GenBank/DDBJ whole genome shotgun (WGS) entry which is preliminary data.</text>
</comment>
<dbReference type="PIRSF" id="PIRSF015592">
    <property type="entry name" value="Prld-crbxl_pptds"/>
    <property type="match status" value="1"/>
</dbReference>
<dbReference type="PANTHER" id="PTHR23402:SF1">
    <property type="entry name" value="PYROGLUTAMYL-PEPTIDASE I"/>
    <property type="match status" value="1"/>
</dbReference>
<dbReference type="GO" id="GO:0016920">
    <property type="term" value="F:pyroglutamyl-peptidase activity"/>
    <property type="evidence" value="ECO:0007669"/>
    <property type="project" value="UniProtKB-EC"/>
</dbReference>
<dbReference type="NCBIfam" id="TIGR00504">
    <property type="entry name" value="pyro_pdase"/>
    <property type="match status" value="1"/>
</dbReference>
<dbReference type="GO" id="GO:0005829">
    <property type="term" value="C:cytosol"/>
    <property type="evidence" value="ECO:0007669"/>
    <property type="project" value="InterPro"/>
</dbReference>
<dbReference type="CDD" id="cd00501">
    <property type="entry name" value="Peptidase_C15"/>
    <property type="match status" value="1"/>
</dbReference>
<organism evidence="7 9">
    <name type="scientific">Cellulomonas hominis</name>
    <dbReference type="NCBI Taxonomy" id="156981"/>
    <lineage>
        <taxon>Bacteria</taxon>
        <taxon>Bacillati</taxon>
        <taxon>Actinomycetota</taxon>
        <taxon>Actinomycetes</taxon>
        <taxon>Micrococcales</taxon>
        <taxon>Cellulomonadaceae</taxon>
        <taxon>Cellulomonas</taxon>
    </lineage>
</organism>
<evidence type="ECO:0000313" key="8">
    <source>
        <dbReference type="EMBL" id="MBB5475273.1"/>
    </source>
</evidence>
<proteinExistence type="inferred from homology"/>
<dbReference type="InterPro" id="IPR033694">
    <property type="entry name" value="PGPEP1_Cys_AS"/>
</dbReference>
<evidence type="ECO:0000256" key="3">
    <source>
        <dbReference type="ARBA" id="ARBA00022670"/>
    </source>
</evidence>
<dbReference type="Gene3D" id="3.40.630.20">
    <property type="entry name" value="Peptidase C15, pyroglutamyl peptidase I-like"/>
    <property type="match status" value="1"/>
</dbReference>
<name>A0A511FC27_9CELL</name>
<evidence type="ECO:0000313" key="9">
    <source>
        <dbReference type="Proteomes" id="UP000321723"/>
    </source>
</evidence>
<dbReference type="Pfam" id="PF01470">
    <property type="entry name" value="Peptidase_C15"/>
    <property type="match status" value="1"/>
</dbReference>
<dbReference type="PRINTS" id="PR00706">
    <property type="entry name" value="PYROGLUPTASE"/>
</dbReference>
<dbReference type="SUPFAM" id="SSF53182">
    <property type="entry name" value="Pyrrolidone carboxyl peptidase (pyroglutamate aminopeptidase)"/>
    <property type="match status" value="1"/>
</dbReference>
<evidence type="ECO:0000256" key="6">
    <source>
        <dbReference type="PROSITE-ProRule" id="PRU10077"/>
    </source>
</evidence>
<dbReference type="Proteomes" id="UP000321723">
    <property type="component" value="Unassembled WGS sequence"/>
</dbReference>
<feature type="active site" evidence="6">
    <location>
        <position position="146"/>
    </location>
</feature>
<dbReference type="NCBIfam" id="NF009676">
    <property type="entry name" value="PRK13197.1"/>
    <property type="match status" value="1"/>
</dbReference>
<evidence type="ECO:0000256" key="2">
    <source>
        <dbReference type="ARBA" id="ARBA00022490"/>
    </source>
</evidence>
<dbReference type="EMBL" id="JACHDN010000001">
    <property type="protein sequence ID" value="MBB5475273.1"/>
    <property type="molecule type" value="Genomic_DNA"/>
</dbReference>
<dbReference type="AlphaFoldDB" id="A0A511FC27"/>
<keyword evidence="2" id="KW-0963">Cytoplasm</keyword>
<sequence length="217" mass="21776">MTTVLLTAFEPFEGQPVNASWAAVRGVADAWDERAEGAALVTALLPVSFARAPRRLAELLADVRPGLVVCVGEAGGRSAVGVERVAVNVQDARIPDEDGAQPVDVPVVPGGDVAHLSSLPVKACLAAVLAAGVPGEVSNTAGTYVCNTVAYALADHLAAGRAPGARGGFVHVPRLPEQVPDGAPALDAAASSAGLGAVLRAALRTRDDVTLAAGTLA</sequence>
<evidence type="ECO:0000313" key="7">
    <source>
        <dbReference type="EMBL" id="GEL46795.1"/>
    </source>
</evidence>